<keyword evidence="2" id="KW-1185">Reference proteome</keyword>
<organism evidence="1 2">
    <name type="scientific">Actinokineospora cianjurensis</name>
    <dbReference type="NCBI Taxonomy" id="585224"/>
    <lineage>
        <taxon>Bacteria</taxon>
        <taxon>Bacillati</taxon>
        <taxon>Actinomycetota</taxon>
        <taxon>Actinomycetes</taxon>
        <taxon>Pseudonocardiales</taxon>
        <taxon>Pseudonocardiaceae</taxon>
        <taxon>Actinokineospora</taxon>
    </lineage>
</organism>
<dbReference type="GO" id="GO:0004553">
    <property type="term" value="F:hydrolase activity, hydrolyzing O-glycosyl compounds"/>
    <property type="evidence" value="ECO:0007669"/>
    <property type="project" value="TreeGrafter"/>
</dbReference>
<name>A0A421B129_9PSEU</name>
<dbReference type="EMBL" id="RCDD01000003">
    <property type="protein sequence ID" value="RLK58038.1"/>
    <property type="molecule type" value="Genomic_DNA"/>
</dbReference>
<dbReference type="InterPro" id="IPR017853">
    <property type="entry name" value="GH"/>
</dbReference>
<accession>A0A421B129</accession>
<dbReference type="Pfam" id="PF13560">
    <property type="entry name" value="HTH_31"/>
    <property type="match status" value="1"/>
</dbReference>
<dbReference type="CDD" id="cd00093">
    <property type="entry name" value="HTH_XRE"/>
    <property type="match status" value="1"/>
</dbReference>
<evidence type="ECO:0000313" key="2">
    <source>
        <dbReference type="Proteomes" id="UP000282454"/>
    </source>
</evidence>
<dbReference type="Proteomes" id="UP000282454">
    <property type="component" value="Unassembled WGS sequence"/>
</dbReference>
<protein>
    <submittedName>
        <fullName evidence="1">Helix-turn-helix protein</fullName>
    </submittedName>
</protein>
<sequence length="532" mass="57989">MGSAGARELGERLAELKARSGRSYDSIGRRVNLGKSTVHRYCTGAAVPEKFGVVEQIGLTCGATPAELLELHRLWARAVDASPELPQKPPKPAEPDTPPPARLRRRWWPALIVAAAVLVLIGGSTPIPPAPVPQWVSGPVWMRPPTPVPRELFGVTINSAVGAMPSFRVGAVRLWDSGTRWSEVERQRGRPDWTTLDRLVDGANHAGLPVLFVFGGTPHWAAPNGPPTPYSDKSSSAPPDDLADWDAFVTSVVERYRGRIESYELWVLGNDKRFYTGSVESLVEMTRRAARILRATDPAATLACPGMGQLWTDEGMAVLRRFAELGGYGYCDVASVKLFQRRASDPPESVLELTDTVDRELHALGLHPPIWNTGTTYTIPLEGKLDETMSRNYAVRFFLAGLFAHDTNLERMYFYNWGGTRIPLVLQAVGGAPTSAALAVEQLQVWLADARVQGCGRGRGSGLPDAVWQCDFLITEGERDYPAGILWTHTGTATTTAPPGTRAIRHLDGTTDALRAGEPLVVTEEPVLVERG</sequence>
<dbReference type="InterPro" id="IPR051923">
    <property type="entry name" value="Glycosyl_Hydrolase_39"/>
</dbReference>
<gene>
    <name evidence="1" type="ORF">CLV68_4130</name>
</gene>
<evidence type="ECO:0000313" key="1">
    <source>
        <dbReference type="EMBL" id="RLK58038.1"/>
    </source>
</evidence>
<dbReference type="InterPro" id="IPR001387">
    <property type="entry name" value="Cro/C1-type_HTH"/>
</dbReference>
<dbReference type="AlphaFoldDB" id="A0A421B129"/>
<dbReference type="PANTHER" id="PTHR12631:SF10">
    <property type="entry name" value="BETA-XYLOSIDASE-LIKE PROTEIN-RELATED"/>
    <property type="match status" value="1"/>
</dbReference>
<dbReference type="Gene3D" id="3.20.20.80">
    <property type="entry name" value="Glycosidases"/>
    <property type="match status" value="1"/>
</dbReference>
<dbReference type="SUPFAM" id="SSF51445">
    <property type="entry name" value="(Trans)glycosidases"/>
    <property type="match status" value="1"/>
</dbReference>
<dbReference type="PANTHER" id="PTHR12631">
    <property type="entry name" value="ALPHA-L-IDURONIDASE"/>
    <property type="match status" value="1"/>
</dbReference>
<proteinExistence type="predicted"/>
<dbReference type="RefSeq" id="WP_211346698.1">
    <property type="nucleotide sequence ID" value="NZ_RCDD01000003.1"/>
</dbReference>
<reference evidence="1 2" key="1">
    <citation type="submission" date="2018-10" db="EMBL/GenBank/DDBJ databases">
        <title>Genomic Encyclopedia of Archaeal and Bacterial Type Strains, Phase II (KMG-II): from individual species to whole genera.</title>
        <authorList>
            <person name="Goeker M."/>
        </authorList>
    </citation>
    <scope>NUCLEOTIDE SEQUENCE [LARGE SCALE GENOMIC DNA]</scope>
    <source>
        <strain evidence="1 2">DSM 45657</strain>
    </source>
</reference>
<comment type="caution">
    <text evidence="1">The sequence shown here is derived from an EMBL/GenBank/DDBJ whole genome shotgun (WGS) entry which is preliminary data.</text>
</comment>